<dbReference type="SUPFAM" id="SSF53474">
    <property type="entry name" value="alpha/beta-Hydrolases"/>
    <property type="match status" value="1"/>
</dbReference>
<organism evidence="3 4">
    <name type="scientific">Podospora didyma</name>
    <dbReference type="NCBI Taxonomy" id="330526"/>
    <lineage>
        <taxon>Eukaryota</taxon>
        <taxon>Fungi</taxon>
        <taxon>Dikarya</taxon>
        <taxon>Ascomycota</taxon>
        <taxon>Pezizomycotina</taxon>
        <taxon>Sordariomycetes</taxon>
        <taxon>Sordariomycetidae</taxon>
        <taxon>Sordariales</taxon>
        <taxon>Podosporaceae</taxon>
        <taxon>Podospora</taxon>
    </lineage>
</organism>
<evidence type="ECO:0000256" key="1">
    <source>
        <dbReference type="SAM" id="SignalP"/>
    </source>
</evidence>
<keyword evidence="4" id="KW-1185">Reference proteome</keyword>
<reference evidence="3" key="1">
    <citation type="journal article" date="2023" name="Mol. Phylogenet. Evol.">
        <title>Genome-scale phylogeny and comparative genomics of the fungal order Sordariales.</title>
        <authorList>
            <person name="Hensen N."/>
            <person name="Bonometti L."/>
            <person name="Westerberg I."/>
            <person name="Brannstrom I.O."/>
            <person name="Guillou S."/>
            <person name="Cros-Aarteil S."/>
            <person name="Calhoun S."/>
            <person name="Haridas S."/>
            <person name="Kuo A."/>
            <person name="Mondo S."/>
            <person name="Pangilinan J."/>
            <person name="Riley R."/>
            <person name="LaButti K."/>
            <person name="Andreopoulos B."/>
            <person name="Lipzen A."/>
            <person name="Chen C."/>
            <person name="Yan M."/>
            <person name="Daum C."/>
            <person name="Ng V."/>
            <person name="Clum A."/>
            <person name="Steindorff A."/>
            <person name="Ohm R.A."/>
            <person name="Martin F."/>
            <person name="Silar P."/>
            <person name="Natvig D.O."/>
            <person name="Lalanne C."/>
            <person name="Gautier V."/>
            <person name="Ament-Velasquez S.L."/>
            <person name="Kruys A."/>
            <person name="Hutchinson M.I."/>
            <person name="Powell A.J."/>
            <person name="Barry K."/>
            <person name="Miller A.N."/>
            <person name="Grigoriev I.V."/>
            <person name="Debuchy R."/>
            <person name="Gladieux P."/>
            <person name="Hiltunen Thoren M."/>
            <person name="Johannesson H."/>
        </authorList>
    </citation>
    <scope>NUCLEOTIDE SEQUENCE</scope>
    <source>
        <strain evidence="3">CBS 232.78</strain>
    </source>
</reference>
<evidence type="ECO:0000313" key="4">
    <source>
        <dbReference type="Proteomes" id="UP001285441"/>
    </source>
</evidence>
<feature type="signal peptide" evidence="1">
    <location>
        <begin position="1"/>
        <end position="19"/>
    </location>
</feature>
<dbReference type="InterPro" id="IPR029058">
    <property type="entry name" value="AB_hydrolase_fold"/>
</dbReference>
<dbReference type="PANTHER" id="PTHR11559">
    <property type="entry name" value="CARBOXYLESTERASE"/>
    <property type="match status" value="1"/>
</dbReference>
<reference evidence="3" key="2">
    <citation type="submission" date="2023-06" db="EMBL/GenBank/DDBJ databases">
        <authorList>
            <consortium name="Lawrence Berkeley National Laboratory"/>
            <person name="Haridas S."/>
            <person name="Hensen N."/>
            <person name="Bonometti L."/>
            <person name="Westerberg I."/>
            <person name="Brannstrom I.O."/>
            <person name="Guillou S."/>
            <person name="Cros-Aarteil S."/>
            <person name="Calhoun S."/>
            <person name="Kuo A."/>
            <person name="Mondo S."/>
            <person name="Pangilinan J."/>
            <person name="Riley R."/>
            <person name="LaButti K."/>
            <person name="Andreopoulos B."/>
            <person name="Lipzen A."/>
            <person name="Chen C."/>
            <person name="Yanf M."/>
            <person name="Daum C."/>
            <person name="Ng V."/>
            <person name="Clum A."/>
            <person name="Steindorff A."/>
            <person name="Ohm R."/>
            <person name="Martin F."/>
            <person name="Silar P."/>
            <person name="Natvig D."/>
            <person name="Lalanne C."/>
            <person name="Gautier V."/>
            <person name="Ament-velasquez S.L."/>
            <person name="Kruys A."/>
            <person name="Hutchinson M.I."/>
            <person name="Powell A.J."/>
            <person name="Barry K."/>
            <person name="Miller A.N."/>
            <person name="Grigoriev I.V."/>
            <person name="Debuchy R."/>
            <person name="Gladieux P."/>
            <person name="Thoren M.H."/>
            <person name="Johannesson H."/>
        </authorList>
    </citation>
    <scope>NUCLEOTIDE SEQUENCE</scope>
    <source>
        <strain evidence="3">CBS 232.78</strain>
    </source>
</reference>
<comment type="caution">
    <text evidence="3">The sequence shown here is derived from an EMBL/GenBank/DDBJ whole genome shotgun (WGS) entry which is preliminary data.</text>
</comment>
<dbReference type="InterPro" id="IPR002018">
    <property type="entry name" value="CarbesteraseB"/>
</dbReference>
<keyword evidence="1" id="KW-0732">Signal</keyword>
<protein>
    <submittedName>
        <fullName evidence="3">Carboxylesterase family protein</fullName>
    </submittedName>
</protein>
<accession>A0AAE0NYQ8</accession>
<dbReference type="Gene3D" id="3.40.50.1820">
    <property type="entry name" value="alpha/beta hydrolase"/>
    <property type="match status" value="1"/>
</dbReference>
<proteinExistence type="predicted"/>
<dbReference type="InterPro" id="IPR050309">
    <property type="entry name" value="Type-B_Carboxylest/Lipase"/>
</dbReference>
<dbReference type="Pfam" id="PF00135">
    <property type="entry name" value="COesterase"/>
    <property type="match status" value="1"/>
</dbReference>
<feature type="chain" id="PRO_5042231342" evidence="1">
    <location>
        <begin position="20"/>
        <end position="580"/>
    </location>
</feature>
<feature type="domain" description="Carboxylesterase type B" evidence="2">
    <location>
        <begin position="40"/>
        <end position="539"/>
    </location>
</feature>
<name>A0AAE0NYQ8_9PEZI</name>
<gene>
    <name evidence="3" type="ORF">B0H63DRAFT_428707</name>
</gene>
<evidence type="ECO:0000259" key="2">
    <source>
        <dbReference type="Pfam" id="PF00135"/>
    </source>
</evidence>
<evidence type="ECO:0000313" key="3">
    <source>
        <dbReference type="EMBL" id="KAK3390106.1"/>
    </source>
</evidence>
<sequence length="580" mass="63294">MHFPILEVSLMALAVYAQASTPPSIALDWGIWQSQVDSLDSKIYVWNNVRFADEPPRFGKPSFPKGKNTSSTIDSCYQASPRSERFPAIQLPRDTVPQGEDCLGLDIYAPVDNFDDNGGVGEPLPVIVWIYGGGYTAGTKRPDPDMLYTGQSILRATGYKAIFVAGNYRLGAFGWLAGNYMETLTSQGEAQTNAGLYDQALMLQFVSQFISKVGGDPGKISVWGESAGASSIMHHLVREGGTVDPGFRSFFVQSPAFQWSWDNSPGGTMDKTFQSFSGKAKCGTVFNITCLKGRDVSDLVQANQDIVDDAWGNHMFPVGPSIDNGWIQNLPALTFSTAGSYWPTINSALISHTGNEAFLFTPITSIVTKQTIIDFLSKFFPGETLQSVRDQILGNYTKPCDSTYPGWKTCLNHIIRDSSFTCNTRWLHDAYPKANRWMMAYNFPNPVEAVHAFDLVPLYMNTFQDAFNLIRRNAPKLIPDSTVSSIASGVSNVVMQTYQAYAGSFGVSGDPNPVKLPAAAAWPTAQAGTAYGNVMGVSNANGWALGPDTKNTEGICQFWNGIATQVMAARGKQEEVKDDL</sequence>
<dbReference type="Proteomes" id="UP001285441">
    <property type="component" value="Unassembled WGS sequence"/>
</dbReference>
<dbReference type="EMBL" id="JAULSW010000002">
    <property type="protein sequence ID" value="KAK3390106.1"/>
    <property type="molecule type" value="Genomic_DNA"/>
</dbReference>
<dbReference type="AlphaFoldDB" id="A0AAE0NYQ8"/>